<keyword evidence="8" id="KW-1185">Reference proteome</keyword>
<dbReference type="RefSeq" id="WP_270454828.1">
    <property type="nucleotide sequence ID" value="NZ_JADPIE010000007.1"/>
</dbReference>
<sequence length="364" mass="42066">MFKLDRLKYFSGVIIILFFVLMISGSSYAESGLALEEVIELANENDIDLEISGLELDNARLNYEMSRARNLRTESRYQELSAELAYNQAQEENRQTRTGIYIGLINDYHNIVELNKELDIAVKEKELARKRLEDKELEVEQGLSSRIELLQQQIAFNNTEFDLISLEAELDQAERQFRTRLDLDHLPELSSRIQPVGRLDLPPRSDIVEEAIEESFQLEAARINRELSEIDLRRAEAVQTPDLELQEHRNQLKLAGLEIIQVEERVEEEALDQYHQVEQSYRQIELAVDNLEQAAEHWRITREQREAGLVSASALEEAELEHLQAELNLDLSRFAYLINYFDLQNMIGVELEVLLGEIIAVISG</sequence>
<accession>A0A931ASU4</accession>
<dbReference type="InterPro" id="IPR051906">
    <property type="entry name" value="TolC-like"/>
</dbReference>
<evidence type="ECO:0000313" key="7">
    <source>
        <dbReference type="EMBL" id="MBF8437807.1"/>
    </source>
</evidence>
<evidence type="ECO:0000256" key="6">
    <source>
        <dbReference type="SAM" id="Coils"/>
    </source>
</evidence>
<dbReference type="PANTHER" id="PTHR30026">
    <property type="entry name" value="OUTER MEMBRANE PROTEIN TOLC"/>
    <property type="match status" value="1"/>
</dbReference>
<dbReference type="Gene3D" id="1.20.1600.10">
    <property type="entry name" value="Outer membrane efflux proteins (OEP)"/>
    <property type="match status" value="1"/>
</dbReference>
<evidence type="ECO:0000256" key="5">
    <source>
        <dbReference type="ARBA" id="ARBA00023237"/>
    </source>
</evidence>
<feature type="coiled-coil region" evidence="6">
    <location>
        <begin position="111"/>
        <end position="176"/>
    </location>
</feature>
<protein>
    <submittedName>
        <fullName evidence="7">TolC family protein</fullName>
    </submittedName>
</protein>
<reference evidence="7" key="1">
    <citation type="submission" date="2020-11" db="EMBL/GenBank/DDBJ databases">
        <title>Halonatronomonas betainensis gen. nov., sp. nov. a novel haloalkaliphilic representative of the family Halanaerobiacae capable of betaine degradation.</title>
        <authorList>
            <person name="Boltyanskaya Y."/>
            <person name="Kevbrin V."/>
            <person name="Detkova E."/>
            <person name="Grouzdev D.S."/>
            <person name="Koziaeva V."/>
            <person name="Zhilina T."/>
        </authorList>
    </citation>
    <scope>NUCLEOTIDE SEQUENCE</scope>
    <source>
        <strain evidence="7">Z-7014</strain>
    </source>
</reference>
<feature type="coiled-coil region" evidence="6">
    <location>
        <begin position="245"/>
        <end position="294"/>
    </location>
</feature>
<comment type="subcellular location">
    <subcellularLocation>
        <location evidence="1">Cell outer membrane</location>
    </subcellularLocation>
</comment>
<evidence type="ECO:0000256" key="4">
    <source>
        <dbReference type="ARBA" id="ARBA00023136"/>
    </source>
</evidence>
<dbReference type="PANTHER" id="PTHR30026:SF20">
    <property type="entry name" value="OUTER MEMBRANE PROTEIN TOLC"/>
    <property type="match status" value="1"/>
</dbReference>
<dbReference type="AlphaFoldDB" id="A0A931ASU4"/>
<keyword evidence="3" id="KW-0812">Transmembrane</keyword>
<dbReference type="SUPFAM" id="SSF56954">
    <property type="entry name" value="Outer membrane efflux proteins (OEP)"/>
    <property type="match status" value="1"/>
</dbReference>
<evidence type="ECO:0000256" key="2">
    <source>
        <dbReference type="ARBA" id="ARBA00022452"/>
    </source>
</evidence>
<evidence type="ECO:0000313" key="8">
    <source>
        <dbReference type="Proteomes" id="UP000621436"/>
    </source>
</evidence>
<keyword evidence="4" id="KW-0472">Membrane</keyword>
<keyword evidence="5" id="KW-0998">Cell outer membrane</keyword>
<dbReference type="Proteomes" id="UP000621436">
    <property type="component" value="Unassembled WGS sequence"/>
</dbReference>
<dbReference type="GO" id="GO:0009279">
    <property type="term" value="C:cell outer membrane"/>
    <property type="evidence" value="ECO:0007669"/>
    <property type="project" value="UniProtKB-SubCell"/>
</dbReference>
<dbReference type="GO" id="GO:1990281">
    <property type="term" value="C:efflux pump complex"/>
    <property type="evidence" value="ECO:0007669"/>
    <property type="project" value="TreeGrafter"/>
</dbReference>
<dbReference type="GO" id="GO:0015288">
    <property type="term" value="F:porin activity"/>
    <property type="evidence" value="ECO:0007669"/>
    <property type="project" value="TreeGrafter"/>
</dbReference>
<evidence type="ECO:0000256" key="1">
    <source>
        <dbReference type="ARBA" id="ARBA00004442"/>
    </source>
</evidence>
<evidence type="ECO:0000256" key="3">
    <source>
        <dbReference type="ARBA" id="ARBA00022692"/>
    </source>
</evidence>
<proteinExistence type="predicted"/>
<keyword evidence="2" id="KW-1134">Transmembrane beta strand</keyword>
<comment type="caution">
    <text evidence="7">The sequence shown here is derived from an EMBL/GenBank/DDBJ whole genome shotgun (WGS) entry which is preliminary data.</text>
</comment>
<dbReference type="GO" id="GO:0015562">
    <property type="term" value="F:efflux transmembrane transporter activity"/>
    <property type="evidence" value="ECO:0007669"/>
    <property type="project" value="InterPro"/>
</dbReference>
<keyword evidence="6" id="KW-0175">Coiled coil</keyword>
<name>A0A931ASU4_9FIRM</name>
<gene>
    <name evidence="7" type="ORF">I0Q91_11985</name>
</gene>
<dbReference type="EMBL" id="JADPIE010000007">
    <property type="protein sequence ID" value="MBF8437807.1"/>
    <property type="molecule type" value="Genomic_DNA"/>
</dbReference>
<organism evidence="7 8">
    <name type="scientific">Halonatronomonas betaini</name>
    <dbReference type="NCBI Taxonomy" id="2778430"/>
    <lineage>
        <taxon>Bacteria</taxon>
        <taxon>Bacillati</taxon>
        <taxon>Bacillota</taxon>
        <taxon>Clostridia</taxon>
        <taxon>Halanaerobiales</taxon>
        <taxon>Halarsenatibacteraceae</taxon>
        <taxon>Halonatronomonas</taxon>
    </lineage>
</organism>